<dbReference type="RefSeq" id="WP_111599613.1">
    <property type="nucleotide sequence ID" value="NZ_QLLL01000008.1"/>
</dbReference>
<name>A0A327QA66_9BACT</name>
<comment type="caution">
    <text evidence="2">The sequence shown here is derived from an EMBL/GenBank/DDBJ whole genome shotgun (WGS) entry which is preliminary data.</text>
</comment>
<evidence type="ECO:0000256" key="1">
    <source>
        <dbReference type="SAM" id="SignalP"/>
    </source>
</evidence>
<feature type="chain" id="PRO_5016297363" description="TonB-like protein" evidence="1">
    <location>
        <begin position="23"/>
        <end position="156"/>
    </location>
</feature>
<proteinExistence type="predicted"/>
<dbReference type="EMBL" id="QLLL01000008">
    <property type="protein sequence ID" value="RAJ00502.1"/>
    <property type="molecule type" value="Genomic_DNA"/>
</dbReference>
<keyword evidence="3" id="KW-1185">Reference proteome</keyword>
<evidence type="ECO:0000313" key="2">
    <source>
        <dbReference type="EMBL" id="RAJ00502.1"/>
    </source>
</evidence>
<evidence type="ECO:0000313" key="3">
    <source>
        <dbReference type="Proteomes" id="UP000249547"/>
    </source>
</evidence>
<dbReference type="OrthoDB" id="9840166at2"/>
<evidence type="ECO:0008006" key="4">
    <source>
        <dbReference type="Google" id="ProtNLM"/>
    </source>
</evidence>
<dbReference type="Proteomes" id="UP000249547">
    <property type="component" value="Unassembled WGS sequence"/>
</dbReference>
<protein>
    <recommendedName>
        <fullName evidence="4">TonB-like protein</fullName>
    </recommendedName>
</protein>
<keyword evidence="1" id="KW-0732">Signal</keyword>
<sequence length="156" mass="18135">MKALFIVLASLLLLCIVQESKAQVVIDTTDQPTWITVAMDSSITWPTFGQCPDDLYAFILSNLDFKTGKKSLRNQKFIPVALKIGKLGTIQRFQIPMLENKENKPFINEVKRLIRQMPRWNAAFNYTDGVRKTFKTTVYLHVYFYKQYYINKLGKT</sequence>
<organism evidence="2 3">
    <name type="scientific">Chitinophaga skermanii</name>
    <dbReference type="NCBI Taxonomy" id="331697"/>
    <lineage>
        <taxon>Bacteria</taxon>
        <taxon>Pseudomonadati</taxon>
        <taxon>Bacteroidota</taxon>
        <taxon>Chitinophagia</taxon>
        <taxon>Chitinophagales</taxon>
        <taxon>Chitinophagaceae</taxon>
        <taxon>Chitinophaga</taxon>
    </lineage>
</organism>
<dbReference type="AlphaFoldDB" id="A0A327QA66"/>
<feature type="signal peptide" evidence="1">
    <location>
        <begin position="1"/>
        <end position="22"/>
    </location>
</feature>
<gene>
    <name evidence="2" type="ORF">LX64_04209</name>
</gene>
<accession>A0A327QA66</accession>
<reference evidence="2 3" key="1">
    <citation type="submission" date="2018-06" db="EMBL/GenBank/DDBJ databases">
        <title>Genomic Encyclopedia of Archaeal and Bacterial Type Strains, Phase II (KMG-II): from individual species to whole genera.</title>
        <authorList>
            <person name="Goeker M."/>
        </authorList>
    </citation>
    <scope>NUCLEOTIDE SEQUENCE [LARGE SCALE GENOMIC DNA]</scope>
    <source>
        <strain evidence="2 3">DSM 23857</strain>
    </source>
</reference>